<dbReference type="AlphaFoldDB" id="K9GZZ7"/>
<name>K9GZZ7_9PROT</name>
<keyword evidence="1" id="KW-0732">Signal</keyword>
<sequence>MFNFSAFLPARSAARLLAAAVTLGALLPPGPAAAQGAIYAWTNDSFWQVGRLDKELSALCRRNEFNQVRKNRLKIWYTGKDNIGRGTTGVAKYGWNLSDPNGKAVPDMTYHFINDGWSDCKVFVAP</sequence>
<dbReference type="RefSeq" id="WP_009540431.1">
    <property type="nucleotide sequence ID" value="NZ_ANHY01000008.1"/>
</dbReference>
<dbReference type="Proteomes" id="UP000009881">
    <property type="component" value="Unassembled WGS sequence"/>
</dbReference>
<comment type="caution">
    <text evidence="2">The sequence shown here is derived from an EMBL/GenBank/DDBJ whole genome shotgun (WGS) entry which is preliminary data.</text>
</comment>
<organism evidence="2 3">
    <name type="scientific">Caenispirillum salinarum AK4</name>
    <dbReference type="NCBI Taxonomy" id="1238182"/>
    <lineage>
        <taxon>Bacteria</taxon>
        <taxon>Pseudomonadati</taxon>
        <taxon>Pseudomonadota</taxon>
        <taxon>Alphaproteobacteria</taxon>
        <taxon>Rhodospirillales</taxon>
        <taxon>Novispirillaceae</taxon>
        <taxon>Caenispirillum</taxon>
    </lineage>
</organism>
<dbReference type="EMBL" id="ANHY01000008">
    <property type="protein sequence ID" value="EKV30364.1"/>
    <property type="molecule type" value="Genomic_DNA"/>
</dbReference>
<accession>K9GZZ7</accession>
<feature type="signal peptide" evidence="1">
    <location>
        <begin position="1"/>
        <end position="34"/>
    </location>
</feature>
<protein>
    <submittedName>
        <fullName evidence="2">Uncharacterized protein</fullName>
    </submittedName>
</protein>
<feature type="chain" id="PRO_5003929743" evidence="1">
    <location>
        <begin position="35"/>
        <end position="126"/>
    </location>
</feature>
<keyword evidence="3" id="KW-1185">Reference proteome</keyword>
<evidence type="ECO:0000313" key="3">
    <source>
        <dbReference type="Proteomes" id="UP000009881"/>
    </source>
</evidence>
<gene>
    <name evidence="2" type="ORF">C882_4323</name>
</gene>
<proteinExistence type="predicted"/>
<dbReference type="eggNOG" id="ENOG50330DK">
    <property type="taxonomic scope" value="Bacteria"/>
</dbReference>
<evidence type="ECO:0000256" key="1">
    <source>
        <dbReference type="SAM" id="SignalP"/>
    </source>
</evidence>
<evidence type="ECO:0000313" key="2">
    <source>
        <dbReference type="EMBL" id="EKV30364.1"/>
    </source>
</evidence>
<reference evidence="2 3" key="1">
    <citation type="journal article" date="2013" name="Genome Announc.">
        <title>Draft Genome Sequence of an Alphaproteobacterium, Caenispirillum salinarum AK4(T), Isolated from a Solar Saltern.</title>
        <authorList>
            <person name="Khatri I."/>
            <person name="Singh A."/>
            <person name="Korpole S."/>
            <person name="Pinnaka A.K."/>
            <person name="Subramanian S."/>
        </authorList>
    </citation>
    <scope>NUCLEOTIDE SEQUENCE [LARGE SCALE GENOMIC DNA]</scope>
    <source>
        <strain evidence="2 3">AK4</strain>
    </source>
</reference>
<dbReference type="OrthoDB" id="7305318at2"/>